<dbReference type="EMBL" id="CARXXK010000005">
    <property type="protein sequence ID" value="CAI6367657.1"/>
    <property type="molecule type" value="Genomic_DNA"/>
</dbReference>
<evidence type="ECO:0000313" key="1">
    <source>
        <dbReference type="EMBL" id="CAI6367657.1"/>
    </source>
</evidence>
<keyword evidence="2" id="KW-1185">Reference proteome</keyword>
<dbReference type="AlphaFoldDB" id="A0AAV0XHX3"/>
<protein>
    <submittedName>
        <fullName evidence="1">Uncharacterized protein</fullName>
    </submittedName>
</protein>
<dbReference type="Proteomes" id="UP001160148">
    <property type="component" value="Unassembled WGS sequence"/>
</dbReference>
<evidence type="ECO:0000313" key="2">
    <source>
        <dbReference type="Proteomes" id="UP001160148"/>
    </source>
</evidence>
<sequence length="77" mass="8910">MRTVACHQITSFRRLMTNVCGLKLKNRKLLAILLYSDTQSTSVFSPRATVWYNARGKKQATSIEESQRLIALCWYKL</sequence>
<name>A0AAV0XHX3_9HEMI</name>
<proteinExistence type="predicted"/>
<gene>
    <name evidence="1" type="ORF">MEUPH1_LOCUS22110</name>
</gene>
<accession>A0AAV0XHX3</accession>
<organism evidence="1 2">
    <name type="scientific">Macrosiphum euphorbiae</name>
    <name type="common">potato aphid</name>
    <dbReference type="NCBI Taxonomy" id="13131"/>
    <lineage>
        <taxon>Eukaryota</taxon>
        <taxon>Metazoa</taxon>
        <taxon>Ecdysozoa</taxon>
        <taxon>Arthropoda</taxon>
        <taxon>Hexapoda</taxon>
        <taxon>Insecta</taxon>
        <taxon>Pterygota</taxon>
        <taxon>Neoptera</taxon>
        <taxon>Paraneoptera</taxon>
        <taxon>Hemiptera</taxon>
        <taxon>Sternorrhyncha</taxon>
        <taxon>Aphidomorpha</taxon>
        <taxon>Aphidoidea</taxon>
        <taxon>Aphididae</taxon>
        <taxon>Macrosiphini</taxon>
        <taxon>Macrosiphum</taxon>
    </lineage>
</organism>
<reference evidence="1 2" key="1">
    <citation type="submission" date="2023-01" db="EMBL/GenBank/DDBJ databases">
        <authorList>
            <person name="Whitehead M."/>
        </authorList>
    </citation>
    <scope>NUCLEOTIDE SEQUENCE [LARGE SCALE GENOMIC DNA]</scope>
</reference>
<comment type="caution">
    <text evidence="1">The sequence shown here is derived from an EMBL/GenBank/DDBJ whole genome shotgun (WGS) entry which is preliminary data.</text>
</comment>